<gene>
    <name evidence="11" type="ORF">XFF6991_4918</name>
</gene>
<dbReference type="Proteomes" id="UP000234345">
    <property type="component" value="Unassembled WGS sequence"/>
</dbReference>
<dbReference type="GO" id="GO:0042802">
    <property type="term" value="F:identical protein binding"/>
    <property type="evidence" value="ECO:0007669"/>
    <property type="project" value="TreeGrafter"/>
</dbReference>
<comment type="catalytic activity">
    <reaction evidence="9">
        <text>UTP + L-glutamine + ATP + H2O = CTP + L-glutamate + ADP + phosphate + 2 H(+)</text>
        <dbReference type="Rhea" id="RHEA:26426"/>
        <dbReference type="ChEBI" id="CHEBI:15377"/>
        <dbReference type="ChEBI" id="CHEBI:15378"/>
        <dbReference type="ChEBI" id="CHEBI:29985"/>
        <dbReference type="ChEBI" id="CHEBI:30616"/>
        <dbReference type="ChEBI" id="CHEBI:37563"/>
        <dbReference type="ChEBI" id="CHEBI:43474"/>
        <dbReference type="ChEBI" id="CHEBI:46398"/>
        <dbReference type="ChEBI" id="CHEBI:58359"/>
        <dbReference type="ChEBI" id="CHEBI:456216"/>
        <dbReference type="EC" id="6.3.4.2"/>
    </reaction>
</comment>
<keyword evidence="5" id="KW-0547">Nucleotide-binding</keyword>
<evidence type="ECO:0000256" key="7">
    <source>
        <dbReference type="ARBA" id="ARBA00022962"/>
    </source>
</evidence>
<dbReference type="PANTHER" id="PTHR11550">
    <property type="entry name" value="CTP SYNTHASE"/>
    <property type="match status" value="1"/>
</dbReference>
<dbReference type="SUPFAM" id="SSF52317">
    <property type="entry name" value="Class I glutamine amidotransferase-like"/>
    <property type="match status" value="1"/>
</dbReference>
<dbReference type="InterPro" id="IPR004468">
    <property type="entry name" value="CTP_synthase"/>
</dbReference>
<dbReference type="PANTHER" id="PTHR11550:SF0">
    <property type="entry name" value="CTP SYNTHASE-RELATED"/>
    <property type="match status" value="1"/>
</dbReference>
<dbReference type="GO" id="GO:0005524">
    <property type="term" value="F:ATP binding"/>
    <property type="evidence" value="ECO:0007669"/>
    <property type="project" value="UniProtKB-KW"/>
</dbReference>
<name>A0A7Z7IV57_XANCH</name>
<dbReference type="UniPathway" id="UPA00159">
    <property type="reaction ID" value="UER00277"/>
</dbReference>
<dbReference type="GO" id="GO:0019856">
    <property type="term" value="P:pyrimidine nucleobase biosynthetic process"/>
    <property type="evidence" value="ECO:0007669"/>
    <property type="project" value="TreeGrafter"/>
</dbReference>
<dbReference type="EC" id="6.3.4.2" evidence="3"/>
<evidence type="ECO:0000256" key="1">
    <source>
        <dbReference type="ARBA" id="ARBA00005171"/>
    </source>
</evidence>
<protein>
    <recommendedName>
        <fullName evidence="3">CTP synthase (glutamine hydrolyzing)</fullName>
        <ecNumber evidence="3">6.3.4.2</ecNumber>
    </recommendedName>
</protein>
<evidence type="ECO:0000313" key="11">
    <source>
        <dbReference type="EMBL" id="SOO22129.1"/>
    </source>
</evidence>
<comment type="caution">
    <text evidence="11">The sequence shown here is derived from an EMBL/GenBank/DDBJ whole genome shotgun (WGS) entry which is preliminary data.</text>
</comment>
<feature type="domain" description="Glutamine amidotransferase" evidence="10">
    <location>
        <begin position="12"/>
        <end position="91"/>
    </location>
</feature>
<evidence type="ECO:0000256" key="3">
    <source>
        <dbReference type="ARBA" id="ARBA00012291"/>
    </source>
</evidence>
<dbReference type="GO" id="GO:0003883">
    <property type="term" value="F:CTP synthase activity"/>
    <property type="evidence" value="ECO:0007669"/>
    <property type="project" value="UniProtKB-EC"/>
</dbReference>
<dbReference type="EMBL" id="OCZC01000016">
    <property type="protein sequence ID" value="SOO22129.1"/>
    <property type="molecule type" value="Genomic_DNA"/>
</dbReference>
<keyword evidence="8" id="KW-0665">Pyrimidine biosynthesis</keyword>
<evidence type="ECO:0000256" key="8">
    <source>
        <dbReference type="ARBA" id="ARBA00022975"/>
    </source>
</evidence>
<evidence type="ECO:0000259" key="10">
    <source>
        <dbReference type="Pfam" id="PF00117"/>
    </source>
</evidence>
<evidence type="ECO:0000256" key="6">
    <source>
        <dbReference type="ARBA" id="ARBA00022840"/>
    </source>
</evidence>
<dbReference type="InterPro" id="IPR029062">
    <property type="entry name" value="Class_I_gatase-like"/>
</dbReference>
<reference evidence="11 12" key="1">
    <citation type="submission" date="2017-10" db="EMBL/GenBank/DDBJ databases">
        <authorList>
            <person name="Regsiter A."/>
            <person name="William W."/>
        </authorList>
    </citation>
    <scope>NUCLEOTIDE SEQUENCE [LARGE SCALE GENOMIC DNA]</scope>
    <source>
        <strain evidence="11 12">CFBP6991</strain>
    </source>
</reference>
<comment type="pathway">
    <text evidence="1">Pyrimidine metabolism; CTP biosynthesis via de novo pathway; CTP from UDP: step 2/2.</text>
</comment>
<dbReference type="InterPro" id="IPR017926">
    <property type="entry name" value="GATASE"/>
</dbReference>
<keyword evidence="6" id="KW-0067">ATP-binding</keyword>
<dbReference type="PROSITE" id="PS51273">
    <property type="entry name" value="GATASE_TYPE_1"/>
    <property type="match status" value="1"/>
</dbReference>
<dbReference type="Pfam" id="PF00117">
    <property type="entry name" value="GATase"/>
    <property type="match status" value="1"/>
</dbReference>
<comment type="similarity">
    <text evidence="2">Belongs to the CTP synthase family.</text>
</comment>
<evidence type="ECO:0000256" key="4">
    <source>
        <dbReference type="ARBA" id="ARBA00022598"/>
    </source>
</evidence>
<dbReference type="Gene3D" id="3.40.50.880">
    <property type="match status" value="1"/>
</dbReference>
<dbReference type="AlphaFoldDB" id="A0A7Z7IV57"/>
<sequence>MVTKLEKNSLVSKLYNSDIVLERHRHRYEFNNEYKKDLESVGLRFSGIYEEKNLVEVVEMPSLKFFVASQFHPEFTSRPNKPTPLFKGFIKAIVENNK</sequence>
<keyword evidence="4 11" id="KW-0436">Ligase</keyword>
<keyword evidence="7" id="KW-0315">Glutamine amidotransferase</keyword>
<evidence type="ECO:0000313" key="12">
    <source>
        <dbReference type="Proteomes" id="UP000234345"/>
    </source>
</evidence>
<organism evidence="11 12">
    <name type="scientific">Xanthomonas campestris pv. phaseoli</name>
    <dbReference type="NCBI Taxonomy" id="317013"/>
    <lineage>
        <taxon>Bacteria</taxon>
        <taxon>Pseudomonadati</taxon>
        <taxon>Pseudomonadota</taxon>
        <taxon>Gammaproteobacteria</taxon>
        <taxon>Lysobacterales</taxon>
        <taxon>Lysobacteraceae</taxon>
        <taxon>Xanthomonas</taxon>
    </lineage>
</organism>
<proteinExistence type="inferred from homology"/>
<dbReference type="GO" id="GO:0044210">
    <property type="term" value="P:'de novo' CTP biosynthetic process"/>
    <property type="evidence" value="ECO:0007669"/>
    <property type="project" value="UniProtKB-UniPathway"/>
</dbReference>
<evidence type="ECO:0000256" key="9">
    <source>
        <dbReference type="ARBA" id="ARBA00047781"/>
    </source>
</evidence>
<evidence type="ECO:0000256" key="2">
    <source>
        <dbReference type="ARBA" id="ARBA00007533"/>
    </source>
</evidence>
<accession>A0A7Z7IV57</accession>
<evidence type="ECO:0000256" key="5">
    <source>
        <dbReference type="ARBA" id="ARBA00022741"/>
    </source>
</evidence>